<feature type="chain" id="PRO_5002487981" description="Beta-galactosidase trimerisation domain-containing protein" evidence="1">
    <location>
        <begin position="26"/>
        <end position="943"/>
    </location>
</feature>
<feature type="signal peptide" evidence="1">
    <location>
        <begin position="1"/>
        <end position="25"/>
    </location>
</feature>
<evidence type="ECO:0000256" key="1">
    <source>
        <dbReference type="SAM" id="SignalP"/>
    </source>
</evidence>
<organism evidence="2 3">
    <name type="scientific">Parabacteroides goldsteinii DSM 19448 = WAL 12034</name>
    <dbReference type="NCBI Taxonomy" id="927665"/>
    <lineage>
        <taxon>Bacteria</taxon>
        <taxon>Pseudomonadati</taxon>
        <taxon>Bacteroidota</taxon>
        <taxon>Bacteroidia</taxon>
        <taxon>Bacteroidales</taxon>
        <taxon>Tannerellaceae</taxon>
        <taxon>Parabacteroides</taxon>
    </lineage>
</organism>
<evidence type="ECO:0008006" key="4">
    <source>
        <dbReference type="Google" id="ProtNLM"/>
    </source>
</evidence>
<dbReference type="RefSeq" id="WP_046147956.1">
    <property type="nucleotide sequence ID" value="NZ_KQ033915.1"/>
</dbReference>
<dbReference type="EMBL" id="AQHV01000030">
    <property type="protein sequence ID" value="KKB45210.1"/>
    <property type="molecule type" value="Genomic_DNA"/>
</dbReference>
<evidence type="ECO:0000313" key="3">
    <source>
        <dbReference type="Proteomes" id="UP000033047"/>
    </source>
</evidence>
<gene>
    <name evidence="2" type="ORF">HMPREF1535_05108</name>
</gene>
<dbReference type="AlphaFoldDB" id="A0A0F5IIQ2"/>
<accession>A0A0F5IIQ2</accession>
<comment type="caution">
    <text evidence="2">The sequence shown here is derived from an EMBL/GenBank/DDBJ whole genome shotgun (WGS) entry which is preliminary data.</text>
</comment>
<protein>
    <recommendedName>
        <fullName evidence="4">Beta-galactosidase trimerisation domain-containing protein</fullName>
    </recommendedName>
</protein>
<name>A0A0F5IIQ2_9BACT</name>
<evidence type="ECO:0000313" key="2">
    <source>
        <dbReference type="EMBL" id="KKB45210.1"/>
    </source>
</evidence>
<reference evidence="2 3" key="1">
    <citation type="submission" date="2013-04" db="EMBL/GenBank/DDBJ databases">
        <title>The Genome Sequence of Parabacteroides goldsteinii DSM 19448.</title>
        <authorList>
            <consortium name="The Broad Institute Genomics Platform"/>
            <person name="Earl A."/>
            <person name="Ward D."/>
            <person name="Feldgarden M."/>
            <person name="Gevers D."/>
            <person name="Martens E."/>
            <person name="Sakamoto M."/>
            <person name="Benno Y."/>
            <person name="Song Y."/>
            <person name="Liu C."/>
            <person name="Lee J."/>
            <person name="Bolanos M."/>
            <person name="Vaisanen M.L."/>
            <person name="Finegold S.M."/>
            <person name="Walker B."/>
            <person name="Young S."/>
            <person name="Zeng Q."/>
            <person name="Gargeya S."/>
            <person name="Fitzgerald M."/>
            <person name="Haas B."/>
            <person name="Abouelleil A."/>
            <person name="Allen A.W."/>
            <person name="Alvarado L."/>
            <person name="Arachchi H.M."/>
            <person name="Berlin A.M."/>
            <person name="Chapman S.B."/>
            <person name="Gainer-Dewar J."/>
            <person name="Goldberg J."/>
            <person name="Griggs A."/>
            <person name="Gujja S."/>
            <person name="Hansen M."/>
            <person name="Howarth C."/>
            <person name="Imamovic A."/>
            <person name="Ireland A."/>
            <person name="Larimer J."/>
            <person name="McCowan C."/>
            <person name="Murphy C."/>
            <person name="Pearson M."/>
            <person name="Poon T.W."/>
            <person name="Priest M."/>
            <person name="Roberts A."/>
            <person name="Saif S."/>
            <person name="Shea T."/>
            <person name="Sisk P."/>
            <person name="Sykes S."/>
            <person name="Wortman J."/>
            <person name="Nusbaum C."/>
            <person name="Birren B."/>
        </authorList>
    </citation>
    <scope>NUCLEOTIDE SEQUENCE [LARGE SCALE GENOMIC DNA]</scope>
    <source>
        <strain evidence="2 3">DSM 19448</strain>
    </source>
</reference>
<proteinExistence type="predicted"/>
<keyword evidence="1" id="KW-0732">Signal</keyword>
<dbReference type="Proteomes" id="UP000033047">
    <property type="component" value="Unassembled WGS sequence"/>
</dbReference>
<dbReference type="PATRIC" id="fig|927665.4.peg.5227"/>
<sequence length="943" mass="107607">MKSTIVKWILNLFVGISLTTSPVEAQTIILTSDQQLNDLTDPDKKIDNSLGYDSRLESLRDVCKRGKSYGSKELIIAFDEFFRQYRTDKNTERNLTPDMDEYVDKIKVVSDFVSKQDMGLCLSLLSPLELGLAYKNQTGNSGRWLAYKVGLRNPRTGQFSLQMWQQLFWTNNKGQTPVKLKGVKAYAFKEKVVSTSMRSVNPDDIVLLENVKYEEIDSINGSDQGTIPMKRLRIYGDGIQCAGFDRVMVMLEYETQEMDYFDPEAPAFLSNLLKKYHDKKVNLTSLYSDEMHIQQDWFYFGHHEEGQFAERYLTKNMACRYEEKYNQKFDDRYMLYFAYGAPMFRPTTDAVVNIQYVLGETPDAIHRTFLLRDRYYRMLNDDVVNLFKNAKDYGEKLFGHELSTSAHASWAQSPTIDYWNCEKLYGNRYKYEYTSNFIWGNTVHQASAACYDYFKWSEYLQPTGNDFAEGGWSDRNYYGAAMAASIGVINKYPNAYAAAWGMPDKALERKMAINYAYGASPSEPIRLMTGNVHRDTEVLILYPMNLVAVEPRFGSWMTQYGYANYLTTDKLLEMGTVQSDGHIQVAEKKYGTLVVMFEPLPEKGLLDMMERFVKAGGKVVWFSTPPLIDKSGENCTRQWQKLFGAQYNHDCYMGEIASGKMIDFSGSLSDVPDQSILTDFIVDRIYPVTPVSNAEIIAYSDKKVVGTMLKYPDGGIACYCGFRPRDDQSASLGYETRTLFEILNACNAYPSTGKFVVNDNPSYLSRTGEYFVSSFPNSTTMVVAHYRTHAESWFGGFSRNQEDDEKVLLENPLPSDRIELKQAKINGHEVSYVGRLSLGFRLDGQQLIAFSGQQCNEITLDGTHYKFADTPVDLTFSPVDNDMSRYQMYVAGEGKISIPLPAHMKKAEVRFNGKKINCSVADHRLTLMILPVYAGKRLDLSLK</sequence>
<dbReference type="HOGENOM" id="CLU_311429_0_0_10"/>